<feature type="region of interest" description="Disordered" evidence="1">
    <location>
        <begin position="324"/>
        <end position="430"/>
    </location>
</feature>
<dbReference type="GO" id="GO:0000076">
    <property type="term" value="P:DNA replication checkpoint signaling"/>
    <property type="evidence" value="ECO:0007669"/>
    <property type="project" value="TreeGrafter"/>
</dbReference>
<dbReference type="STRING" id="92696.A0A4R0RLT9"/>
<evidence type="ECO:0000313" key="2">
    <source>
        <dbReference type="EMBL" id="TCD69521.1"/>
    </source>
</evidence>
<dbReference type="EMBL" id="RWJN01000040">
    <property type="protein sequence ID" value="TCD69521.1"/>
    <property type="molecule type" value="Genomic_DNA"/>
</dbReference>
<dbReference type="GO" id="GO:0006281">
    <property type="term" value="P:DNA repair"/>
    <property type="evidence" value="ECO:0007669"/>
    <property type="project" value="TreeGrafter"/>
</dbReference>
<protein>
    <recommendedName>
        <fullName evidence="4">Cell cycle checkpoint control protein RAD9A</fullName>
    </recommendedName>
</protein>
<organism evidence="2 3">
    <name type="scientific">Steccherinum ochraceum</name>
    <dbReference type="NCBI Taxonomy" id="92696"/>
    <lineage>
        <taxon>Eukaryota</taxon>
        <taxon>Fungi</taxon>
        <taxon>Dikarya</taxon>
        <taxon>Basidiomycota</taxon>
        <taxon>Agaricomycotina</taxon>
        <taxon>Agaricomycetes</taxon>
        <taxon>Polyporales</taxon>
        <taxon>Steccherinaceae</taxon>
        <taxon>Steccherinum</taxon>
    </lineage>
</organism>
<sequence length="530" mass="57854">MQASLEPTALKTPLLPLPDLTKALTCLSKFGEDLILQANPERLLFHTSNSSATAYGRVMYRSHFFTRYRVGDQDATRNGGFAFDEEGEGEGEEMPSVDGQLQTKALLGILKFRSVEKVVQRCELSIVTGEPPSTGSTADEDHDSLESKLIVRLHCKHGVVKTHKLLLGEPSKHMAPGIPDSLEQSRLCIGPKAIRDLIDHFPLSKSAKSDPQLIWSFSDEDVQIRTQESSLDSRGSAQLSTELTVAAEEFDTYAIYISPIVIAFHLREFNAAIAFAESCDLTLNLRFTDPADPLFIEAEGADLYETLFIISMSQVSGVTTANFSQHVRQQQQQQQHRAPSKKRRLEEDSGQASGSGSNGSGNGSGNEALRRKPNRAVVPVDRRAARETSSIRDTSTPARSMPPPPLPASVANSQRAPSAGPSYSQAQAEMDPEPLFLPSTQLSQADQELIRESGLGIESMNADEFNAMMDDEGEEVEVPGGGGGGDVEMEMDGYEGRDEVEEDEIEDTQMAPTQGGMDTSDRAFRPLFDD</sequence>
<dbReference type="Gene3D" id="3.70.10.10">
    <property type="match status" value="1"/>
</dbReference>
<dbReference type="InterPro" id="IPR007268">
    <property type="entry name" value="Rad9/Ddc1"/>
</dbReference>
<feature type="compositionally biased region" description="Acidic residues" evidence="1">
    <location>
        <begin position="497"/>
        <end position="507"/>
    </location>
</feature>
<dbReference type="Pfam" id="PF04139">
    <property type="entry name" value="Rad9"/>
    <property type="match status" value="1"/>
</dbReference>
<dbReference type="GO" id="GO:0071479">
    <property type="term" value="P:cellular response to ionizing radiation"/>
    <property type="evidence" value="ECO:0007669"/>
    <property type="project" value="TreeGrafter"/>
</dbReference>
<dbReference type="GO" id="GO:0030896">
    <property type="term" value="C:checkpoint clamp complex"/>
    <property type="evidence" value="ECO:0007669"/>
    <property type="project" value="InterPro"/>
</dbReference>
<dbReference type="OrthoDB" id="60092at2759"/>
<evidence type="ECO:0008006" key="4">
    <source>
        <dbReference type="Google" id="ProtNLM"/>
    </source>
</evidence>
<evidence type="ECO:0000256" key="1">
    <source>
        <dbReference type="SAM" id="MobiDB-lite"/>
    </source>
</evidence>
<dbReference type="GO" id="GO:0031573">
    <property type="term" value="P:mitotic intra-S DNA damage checkpoint signaling"/>
    <property type="evidence" value="ECO:0007669"/>
    <property type="project" value="TreeGrafter"/>
</dbReference>
<dbReference type="PANTHER" id="PTHR15237:SF0">
    <property type="entry name" value="CELL CYCLE CHECKPOINT CONTROL PROTEIN"/>
    <property type="match status" value="1"/>
</dbReference>
<dbReference type="SUPFAM" id="SSF55979">
    <property type="entry name" value="DNA clamp"/>
    <property type="match status" value="1"/>
</dbReference>
<keyword evidence="3" id="KW-1185">Reference proteome</keyword>
<proteinExistence type="predicted"/>
<gene>
    <name evidence="2" type="ORF">EIP91_007451</name>
</gene>
<dbReference type="PANTHER" id="PTHR15237">
    <property type="entry name" value="DNA REPAIR PROTEIN RAD9"/>
    <property type="match status" value="1"/>
</dbReference>
<name>A0A4R0RLT9_9APHY</name>
<dbReference type="InterPro" id="IPR046938">
    <property type="entry name" value="DNA_clamp_sf"/>
</dbReference>
<evidence type="ECO:0000313" key="3">
    <source>
        <dbReference type="Proteomes" id="UP000292702"/>
    </source>
</evidence>
<accession>A0A4R0RLT9</accession>
<feature type="compositionally biased region" description="Basic and acidic residues" evidence="1">
    <location>
        <begin position="380"/>
        <end position="390"/>
    </location>
</feature>
<dbReference type="Proteomes" id="UP000292702">
    <property type="component" value="Unassembled WGS sequence"/>
</dbReference>
<dbReference type="AlphaFoldDB" id="A0A4R0RLT9"/>
<reference evidence="2 3" key="1">
    <citation type="submission" date="2018-11" db="EMBL/GenBank/DDBJ databases">
        <title>Genome assembly of Steccherinum ochraceum LE-BIN_3174, the white-rot fungus of the Steccherinaceae family (The Residual Polyporoid clade, Polyporales, Basidiomycota).</title>
        <authorList>
            <person name="Fedorova T.V."/>
            <person name="Glazunova O.A."/>
            <person name="Landesman E.O."/>
            <person name="Moiseenko K.V."/>
            <person name="Psurtseva N.V."/>
            <person name="Savinova O.S."/>
            <person name="Shakhova N.V."/>
            <person name="Tyazhelova T.V."/>
            <person name="Vasina D.V."/>
        </authorList>
    </citation>
    <scope>NUCLEOTIDE SEQUENCE [LARGE SCALE GENOMIC DNA]</scope>
    <source>
        <strain evidence="2 3">LE-BIN_3174</strain>
    </source>
</reference>
<comment type="caution">
    <text evidence="2">The sequence shown here is derived from an EMBL/GenBank/DDBJ whole genome shotgun (WGS) entry which is preliminary data.</text>
</comment>
<feature type="compositionally biased region" description="Basic and acidic residues" evidence="1">
    <location>
        <begin position="519"/>
        <end position="530"/>
    </location>
</feature>
<feature type="region of interest" description="Disordered" evidence="1">
    <location>
        <begin position="497"/>
        <end position="530"/>
    </location>
</feature>